<accession>A0A9N9PXJ4</accession>
<gene>
    <name evidence="2" type="ORF">HYFRA_00000032</name>
</gene>
<feature type="compositionally biased region" description="Basic and acidic residues" evidence="1">
    <location>
        <begin position="81"/>
        <end position="93"/>
    </location>
</feature>
<dbReference type="AlphaFoldDB" id="A0A9N9PXJ4"/>
<feature type="compositionally biased region" description="Polar residues" evidence="1">
    <location>
        <begin position="580"/>
        <end position="589"/>
    </location>
</feature>
<dbReference type="Proteomes" id="UP000696280">
    <property type="component" value="Unassembled WGS sequence"/>
</dbReference>
<evidence type="ECO:0000256" key="1">
    <source>
        <dbReference type="SAM" id="MobiDB-lite"/>
    </source>
</evidence>
<sequence length="931" mass="104297">MADPTAGRSGTTRASPDDFPDPDAIVIPPPNKSQKPPRKKTVAEKRLRTARVLRKVHDARDKERPDRRQRAITPTGLNAPREGRPIPLRERYGARGNAAYGATTKVRRTGQGQGQTRGRRTAPSVPDPDSEIVASLTPAERDDSYNAPMYPSQEAKELLFPWLAQGFIPQVTPGTGAQCGVYALYGSWMAACEWYNSQSISFPTQNDDGTPITVKDFNDLLNSDEYTQRAVQIARRMYANDSAAALDAAVREAEAKSWLQIEQVNLLLQMVNEKYKTDFDLGYVTQGHQFRYDSRSKLWDKTYGQATTCTTTYTSGNRPMIFIWNNAADATNSSHKSGISPHYESFGPVKNPQNIDQGERSRKLRVENWGIGQGVADLFNVGSSNASSVYVVGDVDTRAAQQWITTTNASTNDPVLPLTKGAFLIAEAALGLYRIMRFASDGSASGVTRGVVASSNVANVATSNEPTPNGRWPHQLEFGFDSKGRAAYLQTLEARFQAADIQAVTDATGLPYRLALIHLAHSLSAQQVTTDYGNGMRVVYHAGAVNTLNAMRRIRDAPNRPPLSIPMIQTRRSPTPAAASPTQRGTSPTPRVRATTKVVKPARTSDGKRSSRKKKRSSDGKNEKKPPRKTRIRPSIYRDENDERHILEFEPKVEKIRMFRVFTPGRTKYTSDGLVTLSPIDGFEVRPGELVIDCRTVRRNNTVEVANLAGRRGRVRADNLQLIENPWRFNDYEPKHDPPRTTPLTLNKTTMHFMNSQSDPRLIEGWLKLCDKQADEPVEWNGLAMRIVILNERLPLVRMKEGKAETRINIGTDQEQPGWAAVEQGELVRIHAHANNYNTIFRAIDIEGRATRIRDRNIEHFARKFPFGVAKARDNYALENVAGKEYRDVARMFKKIMRQMTDAETVFSKKRALKEAREASSRRTKRRRINP</sequence>
<feature type="region of interest" description="Disordered" evidence="1">
    <location>
        <begin position="553"/>
        <end position="636"/>
    </location>
</feature>
<feature type="region of interest" description="Disordered" evidence="1">
    <location>
        <begin position="1"/>
        <end position="131"/>
    </location>
</feature>
<evidence type="ECO:0000313" key="3">
    <source>
        <dbReference type="Proteomes" id="UP000696280"/>
    </source>
</evidence>
<organism evidence="2 3">
    <name type="scientific">Hymenoscyphus fraxineus</name>
    <dbReference type="NCBI Taxonomy" id="746836"/>
    <lineage>
        <taxon>Eukaryota</taxon>
        <taxon>Fungi</taxon>
        <taxon>Dikarya</taxon>
        <taxon>Ascomycota</taxon>
        <taxon>Pezizomycotina</taxon>
        <taxon>Leotiomycetes</taxon>
        <taxon>Helotiales</taxon>
        <taxon>Helotiaceae</taxon>
        <taxon>Hymenoscyphus</taxon>
    </lineage>
</organism>
<evidence type="ECO:0000313" key="2">
    <source>
        <dbReference type="EMBL" id="CAG8957697.1"/>
    </source>
</evidence>
<reference evidence="2" key="1">
    <citation type="submission" date="2021-07" db="EMBL/GenBank/DDBJ databases">
        <authorList>
            <person name="Durling M."/>
        </authorList>
    </citation>
    <scope>NUCLEOTIDE SEQUENCE</scope>
</reference>
<dbReference type="EMBL" id="CAJVRL010000081">
    <property type="protein sequence ID" value="CAG8957697.1"/>
    <property type="molecule type" value="Genomic_DNA"/>
</dbReference>
<comment type="caution">
    <text evidence="2">The sequence shown here is derived from an EMBL/GenBank/DDBJ whole genome shotgun (WGS) entry which is preliminary data.</text>
</comment>
<proteinExistence type="predicted"/>
<name>A0A9N9PXJ4_9HELO</name>
<keyword evidence="3" id="KW-1185">Reference proteome</keyword>
<dbReference type="OrthoDB" id="10454998at2759"/>
<protein>
    <submittedName>
        <fullName evidence="2">Uncharacterized protein</fullName>
    </submittedName>
</protein>
<feature type="compositionally biased region" description="Basic and acidic residues" evidence="1">
    <location>
        <begin position="55"/>
        <end position="69"/>
    </location>
</feature>